<dbReference type="InterPro" id="IPR007197">
    <property type="entry name" value="rSAM"/>
</dbReference>
<proteinExistence type="inferred from homology"/>
<sequence>MSLSLSSTELLAHLPKEIRLKVLREYQLAITDTMKTVVSEPAIANQFIPDERELNISTHELVDPIGDDAHSVVPFLVHRYFNRVLWKIVPTCAVYCRFCFRKEHIGRKGEQPKQEDIQAAHHYIAMRSEIEEVILSGGDPMTLSSIRLKAFVAALKDIPHIKRIRVHTRIPVVAPEMVKKDWIRVLEETEKNLVFVIHANHSAEFSQKSDDALAMLATKGLLLSQTVLLKSVNDSVEALQSLMNAFLERKIKPYYLHHLDLARGTQHFRLSLAEGIALYQSLRHVLSGIALPAYIVEIPGGEGKVPVLQLTDNQRFQLKQMGIS</sequence>
<feature type="binding site" evidence="11">
    <location>
        <position position="96"/>
    </location>
    <ligand>
        <name>[4Fe-4S] cluster</name>
        <dbReference type="ChEBI" id="CHEBI:49883"/>
        <note>4Fe-4S-S-AdoMet</note>
    </ligand>
</feature>
<keyword evidence="5" id="KW-0949">S-adenosyl-L-methionine</keyword>
<evidence type="ECO:0000313" key="15">
    <source>
        <dbReference type="Proteomes" id="UP000254601"/>
    </source>
</evidence>
<dbReference type="PROSITE" id="PS51918">
    <property type="entry name" value="RADICAL_SAM"/>
    <property type="match status" value="1"/>
</dbReference>
<dbReference type="PIRSF" id="PIRSF004911">
    <property type="entry name" value="DUF160"/>
    <property type="match status" value="1"/>
</dbReference>
<evidence type="ECO:0000256" key="1">
    <source>
        <dbReference type="ARBA" id="ARBA00001933"/>
    </source>
</evidence>
<dbReference type="GO" id="GO:0050066">
    <property type="term" value="F:L-lysine 2,3-aminomutase activity"/>
    <property type="evidence" value="ECO:0007669"/>
    <property type="project" value="UniProtKB-EC"/>
</dbReference>
<feature type="binding site" evidence="11">
    <location>
        <position position="99"/>
    </location>
    <ligand>
        <name>[4Fe-4S] cluster</name>
        <dbReference type="ChEBI" id="CHEBI:49883"/>
        <note>4Fe-4S-S-AdoMet</note>
    </ligand>
</feature>
<keyword evidence="4 11" id="KW-0004">4Fe-4S</keyword>
<dbReference type="EMBL" id="UHIC01000001">
    <property type="protein sequence ID" value="SUO97405.1"/>
    <property type="molecule type" value="Genomic_DNA"/>
</dbReference>
<keyword evidence="15" id="KW-1185">Reference proteome</keyword>
<feature type="modified residue" description="N6-(pyridoxal phosphate)lysine" evidence="12">
    <location>
        <position position="304"/>
    </location>
</feature>
<dbReference type="SFLD" id="SFLDG01070">
    <property type="entry name" value="PLP-dependent"/>
    <property type="match status" value="1"/>
</dbReference>
<dbReference type="NCBIfam" id="TIGR00238">
    <property type="entry name" value="KamA family radical SAM protein"/>
    <property type="match status" value="1"/>
</dbReference>
<dbReference type="InterPro" id="IPR058240">
    <property type="entry name" value="rSAM_sf"/>
</dbReference>
<organism evidence="14 15">
    <name type="scientific">Suttonella ornithocola</name>
    <dbReference type="NCBI Taxonomy" id="279832"/>
    <lineage>
        <taxon>Bacteria</taxon>
        <taxon>Pseudomonadati</taxon>
        <taxon>Pseudomonadota</taxon>
        <taxon>Gammaproteobacteria</taxon>
        <taxon>Cardiobacteriales</taxon>
        <taxon>Cardiobacteriaceae</taxon>
        <taxon>Suttonella</taxon>
    </lineage>
</organism>
<evidence type="ECO:0000256" key="12">
    <source>
        <dbReference type="PIRSR" id="PIRSR603739-50"/>
    </source>
</evidence>
<comment type="cofactor">
    <cofactor evidence="2">
        <name>[4Fe-4S] cluster</name>
        <dbReference type="ChEBI" id="CHEBI:49883"/>
    </cofactor>
</comment>
<dbReference type="OrthoDB" id="9770937at2"/>
<keyword evidence="10 14" id="KW-0413">Isomerase</keyword>
<keyword evidence="7 12" id="KW-0663">Pyridoxal phosphate</keyword>
<name>A0A380MXW1_9GAMM</name>
<comment type="cofactor">
    <cofactor evidence="1 12">
        <name>pyridoxal 5'-phosphate</name>
        <dbReference type="ChEBI" id="CHEBI:597326"/>
    </cofactor>
</comment>
<dbReference type="EC" id="5.4.3.2" evidence="14"/>
<keyword evidence="9 11" id="KW-0411">Iron-sulfur</keyword>
<evidence type="ECO:0000256" key="11">
    <source>
        <dbReference type="PIRSR" id="PIRSR004911-1"/>
    </source>
</evidence>
<dbReference type="SFLD" id="SFLDS00029">
    <property type="entry name" value="Radical_SAM"/>
    <property type="match status" value="1"/>
</dbReference>
<dbReference type="SUPFAM" id="SSF102114">
    <property type="entry name" value="Radical SAM enzymes"/>
    <property type="match status" value="1"/>
</dbReference>
<keyword evidence="8" id="KW-0408">Iron</keyword>
<dbReference type="Proteomes" id="UP000254601">
    <property type="component" value="Unassembled WGS sequence"/>
</dbReference>
<protein>
    <submittedName>
        <fullName evidence="14">L-lysine 2,3-aminomutase</fullName>
        <ecNumber evidence="14">5.4.3.2</ecNumber>
    </submittedName>
</protein>
<dbReference type="InterPro" id="IPR003739">
    <property type="entry name" value="Lys_aminomutase/Glu_NH3_mut"/>
</dbReference>
<evidence type="ECO:0000256" key="10">
    <source>
        <dbReference type="ARBA" id="ARBA00023235"/>
    </source>
</evidence>
<feature type="binding site" evidence="11">
    <location>
        <position position="92"/>
    </location>
    <ligand>
        <name>[4Fe-4S] cluster</name>
        <dbReference type="ChEBI" id="CHEBI:49883"/>
        <note>4Fe-4S-S-AdoMet</note>
    </ligand>
</feature>
<gene>
    <name evidence="14" type="primary">kamA</name>
    <name evidence="14" type="ORF">NCTC13337_02416</name>
</gene>
<evidence type="ECO:0000313" key="14">
    <source>
        <dbReference type="EMBL" id="SUO97405.1"/>
    </source>
</evidence>
<evidence type="ECO:0000256" key="3">
    <source>
        <dbReference type="ARBA" id="ARBA00008703"/>
    </source>
</evidence>
<evidence type="ECO:0000256" key="8">
    <source>
        <dbReference type="ARBA" id="ARBA00023004"/>
    </source>
</evidence>
<dbReference type="Gene3D" id="3.20.20.70">
    <property type="entry name" value="Aldolase class I"/>
    <property type="match status" value="1"/>
</dbReference>
<feature type="domain" description="Radical SAM core" evidence="13">
    <location>
        <begin position="78"/>
        <end position="302"/>
    </location>
</feature>
<evidence type="ECO:0000256" key="9">
    <source>
        <dbReference type="ARBA" id="ARBA00023014"/>
    </source>
</evidence>
<dbReference type="GO" id="GO:0051539">
    <property type="term" value="F:4 iron, 4 sulfur cluster binding"/>
    <property type="evidence" value="ECO:0007669"/>
    <property type="project" value="UniProtKB-KW"/>
</dbReference>
<keyword evidence="6 11" id="KW-0479">Metal-binding</keyword>
<dbReference type="GO" id="GO:0046872">
    <property type="term" value="F:metal ion binding"/>
    <property type="evidence" value="ECO:0007669"/>
    <property type="project" value="UniProtKB-KW"/>
</dbReference>
<dbReference type="Pfam" id="PF04055">
    <property type="entry name" value="Radical_SAM"/>
    <property type="match status" value="1"/>
</dbReference>
<dbReference type="CDD" id="cd01335">
    <property type="entry name" value="Radical_SAM"/>
    <property type="match status" value="1"/>
</dbReference>
<reference evidence="14 15" key="1">
    <citation type="submission" date="2018-06" db="EMBL/GenBank/DDBJ databases">
        <authorList>
            <consortium name="Pathogen Informatics"/>
            <person name="Doyle S."/>
        </authorList>
    </citation>
    <scope>NUCLEOTIDE SEQUENCE [LARGE SCALE GENOMIC DNA]</scope>
    <source>
        <strain evidence="14 15">NCTC13337</strain>
    </source>
</reference>
<accession>A0A380MXW1</accession>
<comment type="similarity">
    <text evidence="3">Belongs to the radical SAM superfamily. KamA family.</text>
</comment>
<dbReference type="AlphaFoldDB" id="A0A380MXW1"/>
<evidence type="ECO:0000256" key="4">
    <source>
        <dbReference type="ARBA" id="ARBA00022485"/>
    </source>
</evidence>
<evidence type="ECO:0000256" key="6">
    <source>
        <dbReference type="ARBA" id="ARBA00022723"/>
    </source>
</evidence>
<dbReference type="PANTHER" id="PTHR30538:SF1">
    <property type="entry name" value="L-LYSINE 2,3-AMINOMUTASE"/>
    <property type="match status" value="1"/>
</dbReference>
<evidence type="ECO:0000256" key="5">
    <source>
        <dbReference type="ARBA" id="ARBA00022691"/>
    </source>
</evidence>
<evidence type="ECO:0000256" key="7">
    <source>
        <dbReference type="ARBA" id="ARBA00022898"/>
    </source>
</evidence>
<dbReference type="InterPro" id="IPR013785">
    <property type="entry name" value="Aldolase_TIM"/>
</dbReference>
<evidence type="ECO:0000259" key="13">
    <source>
        <dbReference type="PROSITE" id="PS51918"/>
    </source>
</evidence>
<dbReference type="PANTHER" id="PTHR30538">
    <property type="entry name" value="LYSINE 2,3-AMINOMUTASE-RELATED"/>
    <property type="match status" value="1"/>
</dbReference>
<dbReference type="RefSeq" id="WP_115306141.1">
    <property type="nucleotide sequence ID" value="NZ_UHIC01000001.1"/>
</dbReference>
<evidence type="ECO:0000256" key="2">
    <source>
        <dbReference type="ARBA" id="ARBA00001966"/>
    </source>
</evidence>